<sequence length="254" mass="28832">MPSPSVMPPPSIMGPSKLPPFSQRKVQAARDDLMRQMNDPELDELIKILQNRQRRNRATGISNQTCGLLKLPAELLNTIYEDVAADAHEKVVDANLMDAAGKKVRPGLLGTCHQLYSEFFSVFWSSKYIRCEMFGNQGETVVVKEPHFLFGIPRGLYNVLYLGPRRVLNVDPTRECQTEAFKREVPPVRAFTNNWVGFWRPEHLNGSGMWSKFHVFVVDPESEVVARSLSVRPEDFVEFQGLILKYGKGKGRVI</sequence>
<dbReference type="EMBL" id="LT853701">
    <property type="protein sequence ID" value="SMQ54643.1"/>
    <property type="molecule type" value="Genomic_DNA"/>
</dbReference>
<name>A0A1X7S4N2_ZYMT9</name>
<evidence type="ECO:0008006" key="4">
    <source>
        <dbReference type="Google" id="ProtNLM"/>
    </source>
</evidence>
<organism evidence="2 3">
    <name type="scientific">Zymoseptoria tritici (strain ST99CH_3D7)</name>
    <dbReference type="NCBI Taxonomy" id="1276538"/>
    <lineage>
        <taxon>Eukaryota</taxon>
        <taxon>Fungi</taxon>
        <taxon>Dikarya</taxon>
        <taxon>Ascomycota</taxon>
        <taxon>Pezizomycotina</taxon>
        <taxon>Dothideomycetes</taxon>
        <taxon>Dothideomycetidae</taxon>
        <taxon>Mycosphaerellales</taxon>
        <taxon>Mycosphaerellaceae</taxon>
        <taxon>Zymoseptoria</taxon>
    </lineage>
</organism>
<accession>A0A1X7S4N2</accession>
<evidence type="ECO:0000256" key="1">
    <source>
        <dbReference type="SAM" id="MobiDB-lite"/>
    </source>
</evidence>
<dbReference type="Proteomes" id="UP000215127">
    <property type="component" value="Chromosome 10"/>
</dbReference>
<reference evidence="2 3" key="1">
    <citation type="submission" date="2016-06" db="EMBL/GenBank/DDBJ databases">
        <authorList>
            <person name="Kjaerup R.B."/>
            <person name="Dalgaard T.S."/>
            <person name="Juul-Madsen H.R."/>
        </authorList>
    </citation>
    <scope>NUCLEOTIDE SEQUENCE [LARGE SCALE GENOMIC DNA]</scope>
</reference>
<feature type="region of interest" description="Disordered" evidence="1">
    <location>
        <begin position="1"/>
        <end position="26"/>
    </location>
</feature>
<evidence type="ECO:0000313" key="2">
    <source>
        <dbReference type="EMBL" id="SMQ54643.1"/>
    </source>
</evidence>
<dbReference type="AlphaFoldDB" id="A0A1X7S4N2"/>
<proteinExistence type="predicted"/>
<evidence type="ECO:0000313" key="3">
    <source>
        <dbReference type="Proteomes" id="UP000215127"/>
    </source>
</evidence>
<feature type="compositionally biased region" description="Pro residues" evidence="1">
    <location>
        <begin position="1"/>
        <end position="12"/>
    </location>
</feature>
<gene>
    <name evidence="2" type="ORF">ZT3D7_G9798</name>
</gene>
<keyword evidence="3" id="KW-1185">Reference proteome</keyword>
<protein>
    <recommendedName>
        <fullName evidence="4">F-box domain-containing protein</fullName>
    </recommendedName>
</protein>